<name>G8XUK1_9BETA</name>
<organism evidence="2 3">
    <name type="scientific">Aotine betaherpesvirus 1</name>
    <dbReference type="NCBI Taxonomy" id="50290"/>
    <lineage>
        <taxon>Viruses</taxon>
        <taxon>Duplodnaviria</taxon>
        <taxon>Heunggongvirae</taxon>
        <taxon>Peploviricota</taxon>
        <taxon>Herviviricetes</taxon>
        <taxon>Herpesvirales</taxon>
        <taxon>Orthoherpesviridae</taxon>
        <taxon>Betaherpesvirinae</taxon>
        <taxon>Cytomegalovirus</taxon>
        <taxon>Cytomegalovirus aotinebeta1</taxon>
    </lineage>
</organism>
<feature type="region of interest" description="Disordered" evidence="1">
    <location>
        <begin position="199"/>
        <end position="229"/>
    </location>
</feature>
<evidence type="ECO:0000313" key="2">
    <source>
        <dbReference type="EMBL" id="AEV80843.1"/>
    </source>
</evidence>
<dbReference type="RefSeq" id="YP_004940152.1">
    <property type="nucleotide sequence ID" value="NC_016447.1"/>
</dbReference>
<sequence>MLEFIKTAAMAIVGVPLVCTYVTGMAARALLSTGGRLRLTGSGDYRAKTIHVAQVPDKRNGKLRTVYRVQRWYLEKLLTAPADALQPLEKEVLSLLQTVINSQSEETQVVSKGDTVWLIVIRDRERESDEESGERQTRRANGVADWESMRQKQRERPDDEDESDLDEEALPWDLVWYPGENDDAEGDMQEMQEMENIPQAPVAREEPDEEDSETESEAERRYNASRPANAEQYAVPVECGYESEDSDLVFSFYSSSELSSTSSSEDEGDDNNENHESEDDSDEVGEELSSSFSALSSVSSLESLPDLTSFSVSPAAPVMQVEVASVSVGAERLLESKVEGQCYEVSEGGYICINMSM</sequence>
<feature type="compositionally biased region" description="Acidic residues" evidence="1">
    <location>
        <begin position="264"/>
        <end position="286"/>
    </location>
</feature>
<evidence type="ECO:0000313" key="3">
    <source>
        <dbReference type="Proteomes" id="UP000113968"/>
    </source>
</evidence>
<reference evidence="2" key="1">
    <citation type="submission" date="2011-12" db="EMBL/GenBank/DDBJ databases">
        <title>Comparative genomics of primate cytomegaloviruses.</title>
        <authorList>
            <person name="Davison A.J."/>
            <person name="Holton M."/>
            <person name="Dolan A."/>
            <person name="Dargan D.J."/>
            <person name="Gatherer D."/>
            <person name="Hayward G.S."/>
        </authorList>
    </citation>
    <scope>NUCLEOTIDE SEQUENCE [LARGE SCALE GENOMIC DNA]</scope>
    <source>
        <strain evidence="2">S34E</strain>
    </source>
</reference>
<feature type="compositionally biased region" description="Basic and acidic residues" evidence="1">
    <location>
        <begin position="126"/>
        <end position="137"/>
    </location>
</feature>
<dbReference type="Proteomes" id="UP000113968">
    <property type="component" value="Segment"/>
</dbReference>
<feature type="region of interest" description="Disordered" evidence="1">
    <location>
        <begin position="126"/>
        <end position="185"/>
    </location>
</feature>
<evidence type="ECO:0000256" key="1">
    <source>
        <dbReference type="SAM" id="MobiDB-lite"/>
    </source>
</evidence>
<feature type="compositionally biased region" description="Basic and acidic residues" evidence="1">
    <location>
        <begin position="147"/>
        <end position="157"/>
    </location>
</feature>
<dbReference type="KEGG" id="vg:11464209"/>
<keyword evidence="3" id="KW-1185">Reference proteome</keyword>
<dbReference type="EMBL" id="FJ483970">
    <property type="protein sequence ID" value="AEV80843.1"/>
    <property type="molecule type" value="Genomic_DNA"/>
</dbReference>
<accession>G8XUK1</accession>
<feature type="compositionally biased region" description="Acidic residues" evidence="1">
    <location>
        <begin position="158"/>
        <end position="170"/>
    </location>
</feature>
<feature type="compositionally biased region" description="Acidic residues" evidence="1">
    <location>
        <begin position="206"/>
        <end position="216"/>
    </location>
</feature>
<protein>
    <submittedName>
        <fullName evidence="2">Protein A27</fullName>
    </submittedName>
</protein>
<dbReference type="GeneID" id="11464209"/>
<feature type="region of interest" description="Disordered" evidence="1">
    <location>
        <begin position="257"/>
        <end position="292"/>
    </location>
</feature>
<gene>
    <name evidence="2" type="primary">A27</name>
</gene>
<proteinExistence type="predicted"/>